<reference evidence="1" key="1">
    <citation type="submission" date="2021-06" db="EMBL/GenBank/DDBJ databases">
        <authorList>
            <person name="Kallberg Y."/>
            <person name="Tangrot J."/>
            <person name="Rosling A."/>
        </authorList>
    </citation>
    <scope>NUCLEOTIDE SEQUENCE</scope>
    <source>
        <strain evidence="1">MA453B</strain>
    </source>
</reference>
<organism evidence="1 2">
    <name type="scientific">Dentiscutata erythropus</name>
    <dbReference type="NCBI Taxonomy" id="1348616"/>
    <lineage>
        <taxon>Eukaryota</taxon>
        <taxon>Fungi</taxon>
        <taxon>Fungi incertae sedis</taxon>
        <taxon>Mucoromycota</taxon>
        <taxon>Glomeromycotina</taxon>
        <taxon>Glomeromycetes</taxon>
        <taxon>Diversisporales</taxon>
        <taxon>Gigasporaceae</taxon>
        <taxon>Dentiscutata</taxon>
    </lineage>
</organism>
<accession>A0A9N9CG92</accession>
<dbReference type="EMBL" id="CAJVPY010003805">
    <property type="protein sequence ID" value="CAG8602301.1"/>
    <property type="molecule type" value="Genomic_DNA"/>
</dbReference>
<protein>
    <submittedName>
        <fullName evidence="1">17265_t:CDS:1</fullName>
    </submittedName>
</protein>
<proteinExistence type="predicted"/>
<evidence type="ECO:0000313" key="1">
    <source>
        <dbReference type="EMBL" id="CAG8602301.1"/>
    </source>
</evidence>
<evidence type="ECO:0000313" key="2">
    <source>
        <dbReference type="Proteomes" id="UP000789405"/>
    </source>
</evidence>
<name>A0A9N9CG92_9GLOM</name>
<dbReference type="SUPFAM" id="SSF56112">
    <property type="entry name" value="Protein kinase-like (PK-like)"/>
    <property type="match status" value="1"/>
</dbReference>
<keyword evidence="2" id="KW-1185">Reference proteome</keyword>
<dbReference type="AlphaFoldDB" id="A0A9N9CG92"/>
<comment type="caution">
    <text evidence="1">The sequence shown here is derived from an EMBL/GenBank/DDBJ whole genome shotgun (WGS) entry which is preliminary data.</text>
</comment>
<gene>
    <name evidence="1" type="ORF">DERYTH_LOCUS7707</name>
</gene>
<dbReference type="InterPro" id="IPR011009">
    <property type="entry name" value="Kinase-like_dom_sf"/>
</dbReference>
<dbReference type="Gene3D" id="3.30.200.20">
    <property type="entry name" value="Phosphorylase Kinase, domain 1"/>
    <property type="match status" value="1"/>
</dbReference>
<dbReference type="Proteomes" id="UP000789405">
    <property type="component" value="Unassembled WGS sequence"/>
</dbReference>
<sequence>MDYIEKAVKGKLVFNYDDFSEFEEINSDGFKIVKCCWNNLNVVLKSITEKNRNSEFIRELEILENIQKIKTHPNNYIIDFYGITKVVMRMAKNYLKSIFLGYFGEL</sequence>
<dbReference type="OrthoDB" id="2326258at2759"/>